<organism evidence="2 3">
    <name type="scientific">Pseudoalteromonas luteoviolacea CPMOR-1</name>
    <dbReference type="NCBI Taxonomy" id="1365248"/>
    <lineage>
        <taxon>Bacteria</taxon>
        <taxon>Pseudomonadati</taxon>
        <taxon>Pseudomonadota</taxon>
        <taxon>Gammaproteobacteria</taxon>
        <taxon>Alteromonadales</taxon>
        <taxon>Pseudoalteromonadaceae</taxon>
        <taxon>Pseudoalteromonas</taxon>
    </lineage>
</organism>
<keyword evidence="1" id="KW-0472">Membrane</keyword>
<dbReference type="EMBL" id="AUYC01000021">
    <property type="protein sequence ID" value="KZN64535.1"/>
    <property type="molecule type" value="Genomic_DNA"/>
</dbReference>
<comment type="caution">
    <text evidence="2">The sequence shown here is derived from an EMBL/GenBank/DDBJ whole genome shotgun (WGS) entry which is preliminary data.</text>
</comment>
<accession>A0A167LHI5</accession>
<keyword evidence="1" id="KW-0812">Transmembrane</keyword>
<evidence type="ECO:0000313" key="3">
    <source>
        <dbReference type="Proteomes" id="UP000076486"/>
    </source>
</evidence>
<evidence type="ECO:0000256" key="1">
    <source>
        <dbReference type="SAM" id="Phobius"/>
    </source>
</evidence>
<feature type="transmembrane region" description="Helical" evidence="1">
    <location>
        <begin position="84"/>
        <end position="107"/>
    </location>
</feature>
<reference evidence="2 3" key="1">
    <citation type="submission" date="2013-07" db="EMBL/GenBank/DDBJ databases">
        <title>Comparative Genomic and Metabolomic Analysis of Twelve Strains of Pseudoalteromonas luteoviolacea.</title>
        <authorList>
            <person name="Vynne N.G."/>
            <person name="Mansson M."/>
            <person name="Gram L."/>
        </authorList>
    </citation>
    <scope>NUCLEOTIDE SEQUENCE [LARGE SCALE GENOMIC DNA]</scope>
    <source>
        <strain evidence="2 3">CPMOR-1</strain>
    </source>
</reference>
<keyword evidence="1" id="KW-1133">Transmembrane helix</keyword>
<name>A0A167LHI5_9GAMM</name>
<sequence>MTYLFLIISSFGGALLCRRLSNNKLMTIERYLNSTYPSFYQKLLLDRFDIGQQASFAYNLVDRSSAREINSLDDAKLKEHMFELFVADIGTVFFSVGCVLFLSIMVLDV</sequence>
<gene>
    <name evidence="2" type="ORF">N473_14515</name>
</gene>
<dbReference type="AlphaFoldDB" id="A0A167LHI5"/>
<protein>
    <submittedName>
        <fullName evidence="2">Uncharacterized protein</fullName>
    </submittedName>
</protein>
<dbReference type="RefSeq" id="WP_063367567.1">
    <property type="nucleotide sequence ID" value="NZ_AUYC01000021.1"/>
</dbReference>
<dbReference type="PATRIC" id="fig|1365248.3.peg.1816"/>
<evidence type="ECO:0000313" key="2">
    <source>
        <dbReference type="EMBL" id="KZN64535.1"/>
    </source>
</evidence>
<proteinExistence type="predicted"/>
<dbReference type="Proteomes" id="UP000076486">
    <property type="component" value="Unassembled WGS sequence"/>
</dbReference>